<feature type="domain" description="HSR" evidence="2">
    <location>
        <begin position="15"/>
        <end position="131"/>
    </location>
</feature>
<keyword evidence="3" id="KW-1185">Reference proteome</keyword>
<dbReference type="FunCoup" id="A0A2Y9FN89">
    <property type="interactions" value="4"/>
</dbReference>
<name>A0A2Y9FN89_PHYMC</name>
<dbReference type="Proteomes" id="UP000248484">
    <property type="component" value="Chromosome 2"/>
</dbReference>
<evidence type="ECO:0000313" key="3">
    <source>
        <dbReference type="Proteomes" id="UP000248484"/>
    </source>
</evidence>
<evidence type="ECO:0000256" key="1">
    <source>
        <dbReference type="SAM" id="MobiDB-lite"/>
    </source>
</evidence>
<dbReference type="InterPro" id="IPR043563">
    <property type="entry name" value="Sp110/Sp140/Sp140L-like"/>
</dbReference>
<sequence>MKTDTGRRLQQIPGGPQDIRMFSVQSKEKIFHDIFLNHFKENKVEIASAITKPFPFLESLRDGSFITENIYNESQEACRNLVPVGKVVYHVLCHLEKTFDKSLLQAVFSRVHLKEYPDLIQVYRSFENVIQDKYFPQESDREETPKMPSCEQVINSESNDEDEPPKALSSAPSHGPGEEVEDGRL</sequence>
<feature type="region of interest" description="Disordered" evidence="1">
    <location>
        <begin position="136"/>
        <end position="185"/>
    </location>
</feature>
<dbReference type="PANTHER" id="PTHR46386">
    <property type="entry name" value="NUCLEAR BODY PROTEIN SP140"/>
    <property type="match status" value="1"/>
</dbReference>
<dbReference type="AlphaFoldDB" id="A0A2Y9FN89"/>
<dbReference type="InterPro" id="IPR004865">
    <property type="entry name" value="HSR_dom"/>
</dbReference>
<protein>
    <submittedName>
        <fullName evidence="4">Nuclear body protein SP140-like protein</fullName>
    </submittedName>
</protein>
<evidence type="ECO:0000259" key="2">
    <source>
        <dbReference type="PROSITE" id="PS51414"/>
    </source>
</evidence>
<dbReference type="GO" id="GO:0000981">
    <property type="term" value="F:DNA-binding transcription factor activity, RNA polymerase II-specific"/>
    <property type="evidence" value="ECO:0007669"/>
    <property type="project" value="TreeGrafter"/>
</dbReference>
<proteinExistence type="predicted"/>
<organism evidence="3 4">
    <name type="scientific">Physeter macrocephalus</name>
    <name type="common">Sperm whale</name>
    <name type="synonym">Physeter catodon</name>
    <dbReference type="NCBI Taxonomy" id="9755"/>
    <lineage>
        <taxon>Eukaryota</taxon>
        <taxon>Metazoa</taxon>
        <taxon>Chordata</taxon>
        <taxon>Craniata</taxon>
        <taxon>Vertebrata</taxon>
        <taxon>Euteleostomi</taxon>
        <taxon>Mammalia</taxon>
        <taxon>Eutheria</taxon>
        <taxon>Laurasiatheria</taxon>
        <taxon>Artiodactyla</taxon>
        <taxon>Whippomorpha</taxon>
        <taxon>Cetacea</taxon>
        <taxon>Odontoceti</taxon>
        <taxon>Physeteridae</taxon>
        <taxon>Physeter</taxon>
    </lineage>
</organism>
<dbReference type="PROSITE" id="PS51414">
    <property type="entry name" value="HSR"/>
    <property type="match status" value="1"/>
</dbReference>
<dbReference type="PANTHER" id="PTHR46386:SF13">
    <property type="entry name" value="RIKEN CDNA A630001G21 GENE"/>
    <property type="match status" value="1"/>
</dbReference>
<dbReference type="GeneID" id="102974765"/>
<evidence type="ECO:0000313" key="4">
    <source>
        <dbReference type="RefSeq" id="XP_007127080.1"/>
    </source>
</evidence>
<dbReference type="KEGG" id="pcad:102974765"/>
<dbReference type="Pfam" id="PF03172">
    <property type="entry name" value="HSR"/>
    <property type="match status" value="1"/>
</dbReference>
<dbReference type="OrthoDB" id="1870062at2759"/>
<dbReference type="RefSeq" id="XP_007127080.1">
    <property type="nucleotide sequence ID" value="XM_007127018.2"/>
</dbReference>
<dbReference type="GO" id="GO:0005634">
    <property type="term" value="C:nucleus"/>
    <property type="evidence" value="ECO:0007669"/>
    <property type="project" value="InterPro"/>
</dbReference>
<gene>
    <name evidence="4" type="primary">LOC102974765</name>
</gene>
<dbReference type="STRING" id="9755.ENSPCTP00005022942"/>
<accession>A0A2Y9FN89</accession>
<reference evidence="4" key="1">
    <citation type="submission" date="2025-08" db="UniProtKB">
        <authorList>
            <consortium name="RefSeq"/>
        </authorList>
    </citation>
    <scope>IDENTIFICATION</scope>
    <source>
        <tissue evidence="4">Muscle</tissue>
    </source>
</reference>
<dbReference type="InParanoid" id="A0A2Y9FN89"/>